<reference evidence="1 2" key="1">
    <citation type="journal article" date="2020" name="Front. Microbiol.">
        <title>Single-cell genomics of novel Actinobacteria with the Wood-Ljungdahl pathway discovered in a serpentinizing system.</title>
        <authorList>
            <person name="Merino N."/>
            <person name="Kawai M."/>
            <person name="Boyd E.S."/>
            <person name="Colman D.R."/>
            <person name="McGlynn S.E."/>
            <person name="Nealson K.H."/>
            <person name="Kurokawa K."/>
            <person name="Hongoh Y."/>
        </authorList>
    </citation>
    <scope>NUCLEOTIDE SEQUENCE [LARGE SCALE GENOMIC DNA]</scope>
    <source>
        <strain evidence="1 2">S47</strain>
    </source>
</reference>
<dbReference type="Proteomes" id="UP000569018">
    <property type="component" value="Unassembled WGS sequence"/>
</dbReference>
<comment type="caution">
    <text evidence="1">The sequence shown here is derived from an EMBL/GenBank/DDBJ whole genome shotgun (WGS) entry which is preliminary data.</text>
</comment>
<dbReference type="AlphaFoldDB" id="A0A6V8Q7K7"/>
<dbReference type="EMBL" id="BLSD01000303">
    <property type="protein sequence ID" value="GFP40543.1"/>
    <property type="molecule type" value="Genomic_DNA"/>
</dbReference>
<proteinExistence type="predicted"/>
<accession>A0A6V8Q7K7</accession>
<organism evidence="1 2">
    <name type="scientific">Candidatus Hakubella thermalkaliphila</name>
    <dbReference type="NCBI Taxonomy" id="2754717"/>
    <lineage>
        <taxon>Bacteria</taxon>
        <taxon>Bacillati</taxon>
        <taxon>Actinomycetota</taxon>
        <taxon>Actinomycetota incertae sedis</taxon>
        <taxon>Candidatus Hakubellales</taxon>
        <taxon>Candidatus Hakubellaceae</taxon>
        <taxon>Candidatus Hakubella</taxon>
    </lineage>
</organism>
<feature type="non-terminal residue" evidence="1">
    <location>
        <position position="54"/>
    </location>
</feature>
<gene>
    <name evidence="1" type="ORF">HKBW3S47_02240</name>
</gene>
<name>A0A6V8Q7K7_9ACTN</name>
<sequence length="54" mass="6115">MALDKVVAKEQLTDLVRRTVGACNKIKLTFCTGHAKKKKHGEKDKRRSYAESII</sequence>
<protein>
    <submittedName>
        <fullName evidence="1">Uncharacterized protein</fullName>
    </submittedName>
</protein>
<evidence type="ECO:0000313" key="1">
    <source>
        <dbReference type="EMBL" id="GFP40543.1"/>
    </source>
</evidence>
<evidence type="ECO:0000313" key="2">
    <source>
        <dbReference type="Proteomes" id="UP000569018"/>
    </source>
</evidence>